<comment type="subcellular location">
    <subcellularLocation>
        <location evidence="1">Nucleus</location>
    </subcellularLocation>
</comment>
<dbReference type="InterPro" id="IPR051968">
    <property type="entry name" value="ZnFinger_Homeobox_TR"/>
</dbReference>
<dbReference type="PANTHER" id="PTHR45891:SF4">
    <property type="entry name" value="ZINC FINGER HOMEOBOX PROTEIN 3"/>
    <property type="match status" value="1"/>
</dbReference>
<evidence type="ECO:0000256" key="9">
    <source>
        <dbReference type="PROSITE-ProRule" id="PRU00042"/>
    </source>
</evidence>
<keyword evidence="13" id="KW-1185">Reference proteome</keyword>
<feature type="compositionally biased region" description="Acidic residues" evidence="10">
    <location>
        <begin position="530"/>
        <end position="552"/>
    </location>
</feature>
<feature type="compositionally biased region" description="Acidic residues" evidence="10">
    <location>
        <begin position="174"/>
        <end position="192"/>
    </location>
</feature>
<reference evidence="12" key="1">
    <citation type="thesis" date="2021" institute="BYU ScholarsArchive" country="Provo, UT, USA">
        <title>Applications of and Algorithms for Genome Assembly and Genomic Analyses with an Emphasis on Marine Teleosts.</title>
        <authorList>
            <person name="Pickett B.D."/>
        </authorList>
    </citation>
    <scope>NUCLEOTIDE SEQUENCE</scope>
    <source>
        <strain evidence="12">HI-2016</strain>
    </source>
</reference>
<dbReference type="GO" id="GO:0045664">
    <property type="term" value="P:regulation of neuron differentiation"/>
    <property type="evidence" value="ECO:0007669"/>
    <property type="project" value="TreeGrafter"/>
</dbReference>
<evidence type="ECO:0000313" key="12">
    <source>
        <dbReference type="EMBL" id="KAG9352507.1"/>
    </source>
</evidence>
<dbReference type="GO" id="GO:0008270">
    <property type="term" value="F:zinc ion binding"/>
    <property type="evidence" value="ECO:0007669"/>
    <property type="project" value="UniProtKB-KW"/>
</dbReference>
<dbReference type="GO" id="GO:0000981">
    <property type="term" value="F:DNA-binding transcription factor activity, RNA polymerase II-specific"/>
    <property type="evidence" value="ECO:0007669"/>
    <property type="project" value="TreeGrafter"/>
</dbReference>
<feature type="region of interest" description="Disordered" evidence="10">
    <location>
        <begin position="1"/>
        <end position="192"/>
    </location>
</feature>
<dbReference type="InterPro" id="IPR013087">
    <property type="entry name" value="Znf_C2H2_type"/>
</dbReference>
<gene>
    <name evidence="12" type="ORF">JZ751_020921</name>
</gene>
<keyword evidence="3" id="KW-0677">Repeat</keyword>
<evidence type="ECO:0000256" key="3">
    <source>
        <dbReference type="ARBA" id="ARBA00022737"/>
    </source>
</evidence>
<feature type="compositionally biased region" description="Basic residues" evidence="10">
    <location>
        <begin position="913"/>
        <end position="927"/>
    </location>
</feature>
<dbReference type="EMBL" id="JAFBMS010000005">
    <property type="protein sequence ID" value="KAG9352507.1"/>
    <property type="molecule type" value="Genomic_DNA"/>
</dbReference>
<dbReference type="Pfam" id="PF24056">
    <property type="entry name" value="zf-C2H2_ZFHX3"/>
    <property type="match status" value="1"/>
</dbReference>
<comment type="caution">
    <text evidence="12">The sequence shown here is derived from an EMBL/GenBank/DDBJ whole genome shotgun (WGS) entry which is preliminary data.</text>
</comment>
<sequence>MERCESPAVSGTDNGLAATAAPQQQQHPPPQPWNDHPNTQAPSSSQPPSLEPPSLSVPYPPQTLATPQVEEGVREQQAQTPPSVPTDGHGRQKTKREGLTEEDEEAEEEGGSLAEEEEEEDDDLDDLDGMEIDSCFPSLQPFTGVPLAPGGGAMPNLLRQRQGQARRRGLAESGGEDGEEEEEEEDDDESADVENLAGEIVYQPDGSAYIVESLSQLVQSGGGTAPGPHLQNSIPGTGKSGEPTGNSPSVYPQIINTFHIASSFGKWFGSSDQGFPNTSTLAGLSPVLHSFRVFDVRHKSNKDYLNSDGSAKKSCVSKDVPNNVDFSKFDGLALYGKGKPILMCFLCKLSFGYARSFATHAVHDHRMTLCEEERRLLGHKHASAIIQGIGKDKEPLISFLEPKNKSSPGPPTLLPLSSGQSFYGTFSGVKLEAGAGDGGGGGGGSESPLNKDSESGLQQAPLGSLLTMGGLGSPRTPSLTSGPAKDSNALPKQGGRPEGSAGNEGSHRGESEERKMGEGAKAFLLRAGDLEEEEELLLEGELDEEEDEDADEEGRALAACDGGSIGGCIGRDGGEPAVSNQSISKSPLLTPSALQPSACPAVASPTHNSKTPASTSSPSEGGGGGRSSELPLSFNCQGPGLTVATPASAAANRGGEEDEASCPPATVSSPLADESANRDSATAPEPNESPAEGEEDSGALLHHHHLHHHHHHHHHHLHPSPHAHGHSHPHPGTPCDLAGAGECPQSHGTGTVPGSGVECPKCDTVLGSSRSLGGHMTMMHSRNSCKTLKCPKCNWHYKYQQTLEAHMKEKHPDSGGSCAYCSSGQSHPRLARGESYTCGYKPFRCEVCNYSTTTKGNLSIHMQSDKHLNNMQTLQNGGAGEQVFGHAPGGGAGVVSVPPATQSAAHHPGPNHPHPHSHSHPHPHHHLPTQSAAPHVGGACGAPSPTKPKSKPTWRCEVCDYETNVARNLRIHMTSEKHMHNMMLLQQNVTQMQHGQLGLGALPSPSEAELYQYYLTQNMSLPPGLKMDPTAADAQFMLGGFHLDPGMAALGPALVGGDIPVDVRLGGGQLVSEELMTLGESLSQNSDPSLKLFQCAVCNRFTTDNLDMLGLHMGAERSLPEEEWRAVVGDSHQCKLCHYTTQLKANFQLHCKTDKHVQKYQLVAHIKEGGKGNEWRLKCVAIGNPIHLKCNACDYYTNSLEKLRLHTINSRHEASLKLYKSSGISQLTQLPPHSPPSVHIPPSPPPLVSRYGVPGCDLGPVLPLTPPGVMGQRSEAAGQEQARSLLPLCKEATDPLTHCLISTKQESGGRCGHGVYKEELNVSRGIPIALHPGPLAGCQRVTMQTRGLLWAGKGMTSPTLLTEAVTSPASSQTEMPLDIAQGDVSTKLVLGDEI</sequence>
<dbReference type="GO" id="GO:0000978">
    <property type="term" value="F:RNA polymerase II cis-regulatory region sequence-specific DNA binding"/>
    <property type="evidence" value="ECO:0007669"/>
    <property type="project" value="TreeGrafter"/>
</dbReference>
<name>A0A8T2PNV1_9TELE</name>
<feature type="compositionally biased region" description="Basic residues" evidence="10">
    <location>
        <begin position="701"/>
        <end position="729"/>
    </location>
</feature>
<evidence type="ECO:0000256" key="10">
    <source>
        <dbReference type="SAM" id="MobiDB-lite"/>
    </source>
</evidence>
<feature type="region of interest" description="Disordered" evidence="10">
    <location>
        <begin position="434"/>
        <end position="737"/>
    </location>
</feature>
<dbReference type="OrthoDB" id="6417226at2759"/>
<evidence type="ECO:0000256" key="5">
    <source>
        <dbReference type="ARBA" id="ARBA00022833"/>
    </source>
</evidence>
<proteinExistence type="predicted"/>
<dbReference type="FunFam" id="3.30.160.60:FF:000081">
    <property type="entry name" value="Zinc finger homeobox protein 4"/>
    <property type="match status" value="1"/>
</dbReference>
<evidence type="ECO:0000256" key="8">
    <source>
        <dbReference type="ARBA" id="ARBA00023242"/>
    </source>
</evidence>
<protein>
    <recommendedName>
        <fullName evidence="11">C2H2-type domain-containing protein</fullName>
    </recommendedName>
</protein>
<evidence type="ECO:0000313" key="13">
    <source>
        <dbReference type="Proteomes" id="UP000824540"/>
    </source>
</evidence>
<evidence type="ECO:0000256" key="7">
    <source>
        <dbReference type="ARBA" id="ARBA00023155"/>
    </source>
</evidence>
<evidence type="ECO:0000256" key="6">
    <source>
        <dbReference type="ARBA" id="ARBA00023125"/>
    </source>
</evidence>
<keyword evidence="7" id="KW-0371">Homeobox</keyword>
<keyword evidence="5" id="KW-0862">Zinc</keyword>
<feature type="compositionally biased region" description="Low complexity" evidence="10">
    <location>
        <begin position="42"/>
        <end position="57"/>
    </location>
</feature>
<evidence type="ECO:0000256" key="1">
    <source>
        <dbReference type="ARBA" id="ARBA00004123"/>
    </source>
</evidence>
<feature type="compositionally biased region" description="Polar residues" evidence="10">
    <location>
        <begin position="578"/>
        <end position="595"/>
    </location>
</feature>
<evidence type="ECO:0000256" key="4">
    <source>
        <dbReference type="ARBA" id="ARBA00022771"/>
    </source>
</evidence>
<organism evidence="12 13">
    <name type="scientific">Albula glossodonta</name>
    <name type="common">roundjaw bonefish</name>
    <dbReference type="NCBI Taxonomy" id="121402"/>
    <lineage>
        <taxon>Eukaryota</taxon>
        <taxon>Metazoa</taxon>
        <taxon>Chordata</taxon>
        <taxon>Craniata</taxon>
        <taxon>Vertebrata</taxon>
        <taxon>Euteleostomi</taxon>
        <taxon>Actinopterygii</taxon>
        <taxon>Neopterygii</taxon>
        <taxon>Teleostei</taxon>
        <taxon>Albuliformes</taxon>
        <taxon>Albulidae</taxon>
        <taxon>Albula</taxon>
    </lineage>
</organism>
<feature type="region of interest" description="Disordered" evidence="10">
    <location>
        <begin position="220"/>
        <end position="247"/>
    </location>
</feature>
<dbReference type="FunFam" id="3.30.160.60:FF:000429">
    <property type="entry name" value="Zinc finger homeobox protein 3"/>
    <property type="match status" value="1"/>
</dbReference>
<feature type="region of interest" description="Disordered" evidence="10">
    <location>
        <begin position="876"/>
        <end position="953"/>
    </location>
</feature>
<keyword evidence="6" id="KW-0238">DNA-binding</keyword>
<feature type="compositionally biased region" description="Basic and acidic residues" evidence="10">
    <location>
        <begin position="505"/>
        <end position="518"/>
    </location>
</feature>
<dbReference type="SMART" id="SM00355">
    <property type="entry name" value="ZnF_C2H2"/>
    <property type="match status" value="7"/>
</dbReference>
<dbReference type="SUPFAM" id="SSF57667">
    <property type="entry name" value="beta-beta-alpha zinc fingers"/>
    <property type="match status" value="1"/>
</dbReference>
<dbReference type="PROSITE" id="PS50157">
    <property type="entry name" value="ZINC_FINGER_C2H2_2"/>
    <property type="match status" value="1"/>
</dbReference>
<evidence type="ECO:0000256" key="2">
    <source>
        <dbReference type="ARBA" id="ARBA00022723"/>
    </source>
</evidence>
<feature type="compositionally biased region" description="Low complexity" evidence="10">
    <location>
        <begin position="17"/>
        <end position="26"/>
    </location>
</feature>
<keyword evidence="4 9" id="KW-0863">Zinc-finger</keyword>
<dbReference type="GO" id="GO:0005634">
    <property type="term" value="C:nucleus"/>
    <property type="evidence" value="ECO:0007669"/>
    <property type="project" value="UniProtKB-SubCell"/>
</dbReference>
<dbReference type="InterPro" id="IPR036236">
    <property type="entry name" value="Znf_C2H2_sf"/>
</dbReference>
<dbReference type="Proteomes" id="UP000824540">
    <property type="component" value="Unassembled WGS sequence"/>
</dbReference>
<evidence type="ECO:0000259" key="11">
    <source>
        <dbReference type="PROSITE" id="PS50157"/>
    </source>
</evidence>
<feature type="compositionally biased region" description="Acidic residues" evidence="10">
    <location>
        <begin position="100"/>
        <end position="131"/>
    </location>
</feature>
<feature type="compositionally biased region" description="Gly residues" evidence="10">
    <location>
        <begin position="435"/>
        <end position="445"/>
    </location>
</feature>
<keyword evidence="8" id="KW-0539">Nucleus</keyword>
<dbReference type="PROSITE" id="PS00028">
    <property type="entry name" value="ZINC_FINGER_C2H2_1"/>
    <property type="match status" value="2"/>
</dbReference>
<feature type="domain" description="C2H2-type" evidence="11">
    <location>
        <begin position="843"/>
        <end position="872"/>
    </location>
</feature>
<dbReference type="Gene3D" id="3.30.160.60">
    <property type="entry name" value="Classic Zinc Finger"/>
    <property type="match status" value="2"/>
</dbReference>
<dbReference type="PANTHER" id="PTHR45891">
    <property type="entry name" value="ZINC FINGER HOMEOBOX PROTEIN"/>
    <property type="match status" value="1"/>
</dbReference>
<keyword evidence="2" id="KW-0479">Metal-binding</keyword>
<accession>A0A8T2PNV1</accession>